<keyword evidence="16" id="KW-1133">Transmembrane helix</keyword>
<evidence type="ECO:0000256" key="5">
    <source>
        <dbReference type="ARBA" id="ARBA00017322"/>
    </source>
</evidence>
<dbReference type="InterPro" id="IPR004358">
    <property type="entry name" value="Sig_transdc_His_kin-like_C"/>
</dbReference>
<feature type="domain" description="PAC" evidence="19">
    <location>
        <begin position="549"/>
        <end position="601"/>
    </location>
</feature>
<evidence type="ECO:0000256" key="4">
    <source>
        <dbReference type="ARBA" id="ARBA00012438"/>
    </source>
</evidence>
<keyword evidence="6" id="KW-0004">4Fe-4S</keyword>
<dbReference type="AlphaFoldDB" id="A0A9J7BM19"/>
<comment type="cofactor">
    <cofactor evidence="2">
        <name>[4Fe-4S] cluster</name>
        <dbReference type="ChEBI" id="CHEBI:49883"/>
    </cofactor>
</comment>
<name>A0A9J7BM19_9BACT</name>
<dbReference type="GO" id="GO:0046983">
    <property type="term" value="F:protein dimerization activity"/>
    <property type="evidence" value="ECO:0007669"/>
    <property type="project" value="InterPro"/>
</dbReference>
<dbReference type="RefSeq" id="WP_260792872.1">
    <property type="nucleotide sequence ID" value="NZ_CP093313.1"/>
</dbReference>
<evidence type="ECO:0000256" key="2">
    <source>
        <dbReference type="ARBA" id="ARBA00001966"/>
    </source>
</evidence>
<dbReference type="InterPro" id="IPR050482">
    <property type="entry name" value="Sensor_HK_TwoCompSys"/>
</dbReference>
<comment type="subcellular location">
    <subcellularLocation>
        <location evidence="3">Cytoplasm</location>
    </subcellularLocation>
</comment>
<dbReference type="SMART" id="SM00091">
    <property type="entry name" value="PAS"/>
    <property type="match status" value="2"/>
</dbReference>
<evidence type="ECO:0000259" key="17">
    <source>
        <dbReference type="PROSITE" id="PS50109"/>
    </source>
</evidence>
<dbReference type="Gene3D" id="1.20.5.1930">
    <property type="match status" value="1"/>
</dbReference>
<feature type="transmembrane region" description="Helical" evidence="16">
    <location>
        <begin position="113"/>
        <end position="131"/>
    </location>
</feature>
<keyword evidence="12" id="KW-0902">Two-component regulatory system</keyword>
<feature type="transmembrane region" description="Helical" evidence="16">
    <location>
        <begin position="237"/>
        <end position="257"/>
    </location>
</feature>
<dbReference type="InterPro" id="IPR036890">
    <property type="entry name" value="HATPase_C_sf"/>
</dbReference>
<dbReference type="GO" id="GO:0051539">
    <property type="term" value="F:4 iron, 4 sulfur cluster binding"/>
    <property type="evidence" value="ECO:0007669"/>
    <property type="project" value="UniProtKB-KW"/>
</dbReference>
<keyword evidence="21" id="KW-1185">Reference proteome</keyword>
<dbReference type="Gene3D" id="3.30.565.10">
    <property type="entry name" value="Histidine kinase-like ATPase, C-terminal domain"/>
    <property type="match status" value="1"/>
</dbReference>
<evidence type="ECO:0000256" key="9">
    <source>
        <dbReference type="ARBA" id="ARBA00022723"/>
    </source>
</evidence>
<keyword evidence="8" id="KW-0808">Transferase</keyword>
<evidence type="ECO:0000256" key="6">
    <source>
        <dbReference type="ARBA" id="ARBA00022485"/>
    </source>
</evidence>
<dbReference type="InterPro" id="IPR013655">
    <property type="entry name" value="PAS_fold_3"/>
</dbReference>
<feature type="domain" description="Histidine kinase" evidence="17">
    <location>
        <begin position="723"/>
        <end position="812"/>
    </location>
</feature>
<evidence type="ECO:0000256" key="8">
    <source>
        <dbReference type="ARBA" id="ARBA00022679"/>
    </source>
</evidence>
<evidence type="ECO:0000256" key="12">
    <source>
        <dbReference type="ARBA" id="ARBA00023012"/>
    </source>
</evidence>
<dbReference type="EC" id="2.7.13.3" evidence="4"/>
<feature type="transmembrane region" description="Helical" evidence="16">
    <location>
        <begin position="203"/>
        <end position="225"/>
    </location>
</feature>
<evidence type="ECO:0000259" key="18">
    <source>
        <dbReference type="PROSITE" id="PS50112"/>
    </source>
</evidence>
<evidence type="ECO:0000256" key="7">
    <source>
        <dbReference type="ARBA" id="ARBA00022490"/>
    </source>
</evidence>
<dbReference type="SUPFAM" id="SSF55785">
    <property type="entry name" value="PYP-like sensor domain (PAS domain)"/>
    <property type="match status" value="2"/>
</dbReference>
<dbReference type="EMBL" id="CP093313">
    <property type="protein sequence ID" value="UWZ83537.1"/>
    <property type="molecule type" value="Genomic_DNA"/>
</dbReference>
<dbReference type="Pfam" id="PF08447">
    <property type="entry name" value="PAS_3"/>
    <property type="match status" value="1"/>
</dbReference>
<feature type="transmembrane region" description="Helical" evidence="16">
    <location>
        <begin position="138"/>
        <end position="157"/>
    </location>
</feature>
<dbReference type="Pfam" id="PF07730">
    <property type="entry name" value="HisKA_3"/>
    <property type="match status" value="1"/>
</dbReference>
<protein>
    <recommendedName>
        <fullName evidence="5">Oxygen sensor histidine kinase NreB</fullName>
        <ecNumber evidence="4">2.7.13.3</ecNumber>
    </recommendedName>
    <alternativeName>
        <fullName evidence="15">Nitrogen regulation protein B</fullName>
    </alternativeName>
</protein>
<feature type="domain" description="PAS" evidence="18">
    <location>
        <begin position="475"/>
        <end position="545"/>
    </location>
</feature>
<organism evidence="20 21">
    <name type="scientific">Occallatibacter riparius</name>
    <dbReference type="NCBI Taxonomy" id="1002689"/>
    <lineage>
        <taxon>Bacteria</taxon>
        <taxon>Pseudomonadati</taxon>
        <taxon>Acidobacteriota</taxon>
        <taxon>Terriglobia</taxon>
        <taxon>Terriglobales</taxon>
        <taxon>Acidobacteriaceae</taxon>
        <taxon>Occallatibacter</taxon>
    </lineage>
</organism>
<keyword evidence="11" id="KW-0408">Iron</keyword>
<feature type="transmembrane region" description="Helical" evidence="16">
    <location>
        <begin position="307"/>
        <end position="324"/>
    </location>
</feature>
<dbReference type="Gene3D" id="3.30.450.20">
    <property type="entry name" value="PAS domain"/>
    <property type="match status" value="2"/>
</dbReference>
<dbReference type="Gene3D" id="2.10.70.100">
    <property type="match status" value="1"/>
</dbReference>
<dbReference type="SMART" id="SM00387">
    <property type="entry name" value="HATPase_c"/>
    <property type="match status" value="1"/>
</dbReference>
<dbReference type="Pfam" id="PF13426">
    <property type="entry name" value="PAS_9"/>
    <property type="match status" value="1"/>
</dbReference>
<dbReference type="PRINTS" id="PR00344">
    <property type="entry name" value="BCTRLSENSOR"/>
</dbReference>
<proteinExistence type="predicted"/>
<gene>
    <name evidence="20" type="ORF">MOP44_23590</name>
</gene>
<feature type="transmembrane region" description="Helical" evidence="16">
    <location>
        <begin position="42"/>
        <end position="61"/>
    </location>
</feature>
<evidence type="ECO:0000256" key="3">
    <source>
        <dbReference type="ARBA" id="ARBA00004496"/>
    </source>
</evidence>
<comment type="function">
    <text evidence="14">Member of the two-component regulatory system NreB/NreC involved in the control of dissimilatory nitrate/nitrite reduction in response to oxygen. NreB functions as a direct oxygen sensor histidine kinase which is autophosphorylated, in the absence of oxygen, probably at the conserved histidine residue, and transfers its phosphate group probably to a conserved aspartate residue of NreC. NreB/NreC activates the expression of the nitrate (narGHJI) and nitrite (nir) reductase operons, as well as the putative nitrate transporter gene narT.</text>
</comment>
<dbReference type="InterPro" id="IPR011712">
    <property type="entry name" value="Sig_transdc_His_kin_sub3_dim/P"/>
</dbReference>
<dbReference type="GO" id="GO:0000155">
    <property type="term" value="F:phosphorelay sensor kinase activity"/>
    <property type="evidence" value="ECO:0007669"/>
    <property type="project" value="InterPro"/>
</dbReference>
<evidence type="ECO:0000313" key="20">
    <source>
        <dbReference type="EMBL" id="UWZ83537.1"/>
    </source>
</evidence>
<dbReference type="KEGG" id="orp:MOP44_23590"/>
<sequence length="826" mass="91317">MSHSNSLKPTAGRFSPWLAALLGIVAVKAVLSFSVGSVPFVYSYSGISYLLLLVLVAGFSIRNGVLDTLRGRPFWLLLAGGCGLWACQQFLVLYYELILHIDPPDTSVADDALFLHLAPFMAAAATLPNVYVQSDRRWIWNSLLIFCFWLFLYGFVVAPYKYFAATPGAYGPRFDNLYLIESLATILVLGVTSFRVTAPWRRIYLHLLGACALYAVSSTAANLAIDAGGYINGKLYGIGLLASACWLVWVPVSARIIPKPDTDAARLINEPGSRTSGWAPLAVVMIAIPMVWESLHRTEDVNVRKLRLIVASATVALLAGGSWLKEYFENRELAAERKRADLALRASEERFRLAAEAGRMYAVDWDAATDAMVRSGNVQEVVGVSDEELGPTLHGFMSHVHPDDQDWVAASLRERDPDHPTSQIQYRLVRPDGSIVWLERTDQAFFDSERRLVRMMGMLSNITERKQAEHALRESEEKFRRVFLDSGVGMIIVSREGCFLAANATFCGDLGYTEEELLTQPLQSIVCSDDWTELLARLEEAIDVRRGFRREEVRCLHKSGRVLHTECSASWIKDSEGPAQFFVAQLVDITARKESEQALAAFNGRLIQAQEEERTRIARELHDDISQRVALLAIRLGMLKAAPGGLPDDMLDQVSKTQQETAELSLSIQHLSHELHSSTLKIVGLSAAIRSWCGEFGEKRNLDVSFVSEDVPAQMPAEVSLHLYRVMQEALNNAAKYSGSSSFDVRLWGTPGEIHLSVADSGKGFDVRAVESGRGLGLKSMRERMRLIDGSLAIESESGCGTTIHACVPVKSDEQAATTASQNIKV</sequence>
<evidence type="ECO:0000256" key="14">
    <source>
        <dbReference type="ARBA" id="ARBA00024827"/>
    </source>
</evidence>
<dbReference type="PROSITE" id="PS50109">
    <property type="entry name" value="HIS_KIN"/>
    <property type="match status" value="1"/>
</dbReference>
<keyword evidence="9" id="KW-0479">Metal-binding</keyword>
<dbReference type="GO" id="GO:0005737">
    <property type="term" value="C:cytoplasm"/>
    <property type="evidence" value="ECO:0007669"/>
    <property type="project" value="UniProtKB-SubCell"/>
</dbReference>
<dbReference type="InterPro" id="IPR005467">
    <property type="entry name" value="His_kinase_dom"/>
</dbReference>
<evidence type="ECO:0000313" key="21">
    <source>
        <dbReference type="Proteomes" id="UP001059380"/>
    </source>
</evidence>
<dbReference type="Pfam" id="PF02518">
    <property type="entry name" value="HATPase_c"/>
    <property type="match status" value="1"/>
</dbReference>
<comment type="catalytic activity">
    <reaction evidence="1">
        <text>ATP + protein L-histidine = ADP + protein N-phospho-L-histidine.</text>
        <dbReference type="EC" id="2.7.13.3"/>
    </reaction>
</comment>
<dbReference type="InterPro" id="IPR003594">
    <property type="entry name" value="HATPase_dom"/>
</dbReference>
<evidence type="ECO:0000259" key="19">
    <source>
        <dbReference type="PROSITE" id="PS50113"/>
    </source>
</evidence>
<dbReference type="SUPFAM" id="SSF55874">
    <property type="entry name" value="ATPase domain of HSP90 chaperone/DNA topoisomerase II/histidine kinase"/>
    <property type="match status" value="1"/>
</dbReference>
<dbReference type="NCBIfam" id="TIGR00229">
    <property type="entry name" value="sensory_box"/>
    <property type="match status" value="2"/>
</dbReference>
<accession>A0A9J7BM19</accession>
<keyword evidence="16" id="KW-0812">Transmembrane</keyword>
<keyword evidence="7" id="KW-0963">Cytoplasm</keyword>
<feature type="domain" description="PAC" evidence="19">
    <location>
        <begin position="422"/>
        <end position="474"/>
    </location>
</feature>
<dbReference type="InterPro" id="IPR000700">
    <property type="entry name" value="PAS-assoc_C"/>
</dbReference>
<evidence type="ECO:0000256" key="15">
    <source>
        <dbReference type="ARBA" id="ARBA00030800"/>
    </source>
</evidence>
<reference evidence="20" key="1">
    <citation type="submission" date="2021-04" db="EMBL/GenBank/DDBJ databases">
        <title>Phylogenetic analysis of Acidobacteriaceae.</title>
        <authorList>
            <person name="Qiu L."/>
            <person name="Zhang Q."/>
        </authorList>
    </citation>
    <scope>NUCLEOTIDE SEQUENCE</scope>
    <source>
        <strain evidence="20">DSM 25168</strain>
    </source>
</reference>
<evidence type="ECO:0000256" key="10">
    <source>
        <dbReference type="ARBA" id="ARBA00022777"/>
    </source>
</evidence>
<dbReference type="GO" id="GO:0016020">
    <property type="term" value="C:membrane"/>
    <property type="evidence" value="ECO:0007669"/>
    <property type="project" value="InterPro"/>
</dbReference>
<dbReference type="CDD" id="cd16917">
    <property type="entry name" value="HATPase_UhpB-NarQ-NarX-like"/>
    <property type="match status" value="1"/>
</dbReference>
<dbReference type="CDD" id="cd00130">
    <property type="entry name" value="PAS"/>
    <property type="match status" value="2"/>
</dbReference>
<dbReference type="InterPro" id="IPR035965">
    <property type="entry name" value="PAS-like_dom_sf"/>
</dbReference>
<dbReference type="InterPro" id="IPR000014">
    <property type="entry name" value="PAS"/>
</dbReference>
<evidence type="ECO:0000256" key="13">
    <source>
        <dbReference type="ARBA" id="ARBA00023014"/>
    </source>
</evidence>
<evidence type="ECO:0000256" key="1">
    <source>
        <dbReference type="ARBA" id="ARBA00000085"/>
    </source>
</evidence>
<dbReference type="Proteomes" id="UP001059380">
    <property type="component" value="Chromosome"/>
</dbReference>
<dbReference type="SMART" id="SM00086">
    <property type="entry name" value="PAC"/>
    <property type="match status" value="2"/>
</dbReference>
<dbReference type="PANTHER" id="PTHR24421">
    <property type="entry name" value="NITRATE/NITRITE SENSOR PROTEIN NARX-RELATED"/>
    <property type="match status" value="1"/>
</dbReference>
<dbReference type="PROSITE" id="PS50113">
    <property type="entry name" value="PAC"/>
    <property type="match status" value="2"/>
</dbReference>
<feature type="transmembrane region" description="Helical" evidence="16">
    <location>
        <begin position="177"/>
        <end position="196"/>
    </location>
</feature>
<evidence type="ECO:0000256" key="16">
    <source>
        <dbReference type="SAM" id="Phobius"/>
    </source>
</evidence>
<dbReference type="PANTHER" id="PTHR24421:SF58">
    <property type="entry name" value="SIGNAL TRANSDUCTION HISTIDINE-PROTEIN KINASE_PHOSPHATASE UHPB"/>
    <property type="match status" value="1"/>
</dbReference>
<dbReference type="PROSITE" id="PS50112">
    <property type="entry name" value="PAS"/>
    <property type="match status" value="1"/>
</dbReference>
<dbReference type="InterPro" id="IPR001610">
    <property type="entry name" value="PAC"/>
</dbReference>
<dbReference type="GO" id="GO:0046872">
    <property type="term" value="F:metal ion binding"/>
    <property type="evidence" value="ECO:0007669"/>
    <property type="project" value="UniProtKB-KW"/>
</dbReference>
<keyword evidence="16" id="KW-0472">Membrane</keyword>
<feature type="transmembrane region" description="Helical" evidence="16">
    <location>
        <begin position="73"/>
        <end position="93"/>
    </location>
</feature>
<keyword evidence="10" id="KW-0418">Kinase</keyword>
<keyword evidence="13" id="KW-0411">Iron-sulfur</keyword>
<evidence type="ECO:0000256" key="11">
    <source>
        <dbReference type="ARBA" id="ARBA00023004"/>
    </source>
</evidence>